<reference evidence="4" key="1">
    <citation type="journal article" date="2019" name="Int. J. Syst. Evol. Microbiol.">
        <title>The Global Catalogue of Microorganisms (GCM) 10K type strain sequencing project: providing services to taxonomists for standard genome sequencing and annotation.</title>
        <authorList>
            <consortium name="The Broad Institute Genomics Platform"/>
            <consortium name="The Broad Institute Genome Sequencing Center for Infectious Disease"/>
            <person name="Wu L."/>
            <person name="Ma J."/>
        </authorList>
    </citation>
    <scope>NUCLEOTIDE SEQUENCE [LARGE SCALE GENOMIC DNA]</scope>
    <source>
        <strain evidence="4">JCM 30331</strain>
    </source>
</reference>
<keyword evidence="1" id="KW-0175">Coiled coil</keyword>
<evidence type="ECO:0000313" key="4">
    <source>
        <dbReference type="Proteomes" id="UP000647587"/>
    </source>
</evidence>
<feature type="coiled-coil region" evidence="1">
    <location>
        <begin position="45"/>
        <end position="72"/>
    </location>
</feature>
<keyword evidence="2" id="KW-0812">Transmembrane</keyword>
<feature type="transmembrane region" description="Helical" evidence="2">
    <location>
        <begin position="12"/>
        <end position="34"/>
    </location>
</feature>
<proteinExistence type="predicted"/>
<keyword evidence="2" id="KW-1133">Transmembrane helix</keyword>
<organism evidence="3 4">
    <name type="scientific">Deinococcus malanensis</name>
    <dbReference type="NCBI Taxonomy" id="1706855"/>
    <lineage>
        <taxon>Bacteria</taxon>
        <taxon>Thermotogati</taxon>
        <taxon>Deinococcota</taxon>
        <taxon>Deinococci</taxon>
        <taxon>Deinococcales</taxon>
        <taxon>Deinococcaceae</taxon>
        <taxon>Deinococcus</taxon>
    </lineage>
</organism>
<accession>A0ABQ2EWB7</accession>
<evidence type="ECO:0000256" key="2">
    <source>
        <dbReference type="SAM" id="Phobius"/>
    </source>
</evidence>
<protein>
    <submittedName>
        <fullName evidence="3">Uncharacterized protein</fullName>
    </submittedName>
</protein>
<keyword evidence="2" id="KW-0472">Membrane</keyword>
<evidence type="ECO:0000256" key="1">
    <source>
        <dbReference type="SAM" id="Coils"/>
    </source>
</evidence>
<feature type="transmembrane region" description="Helical" evidence="2">
    <location>
        <begin position="152"/>
        <end position="176"/>
    </location>
</feature>
<dbReference type="EMBL" id="BMPP01000006">
    <property type="protein sequence ID" value="GGK24049.1"/>
    <property type="molecule type" value="Genomic_DNA"/>
</dbReference>
<evidence type="ECO:0000313" key="3">
    <source>
        <dbReference type="EMBL" id="GGK24049.1"/>
    </source>
</evidence>
<comment type="caution">
    <text evidence="3">The sequence shown here is derived from an EMBL/GenBank/DDBJ whole genome shotgun (WGS) entry which is preliminary data.</text>
</comment>
<keyword evidence="4" id="KW-1185">Reference proteome</keyword>
<sequence length="188" mass="20469">MKRPRATGLRLARTLGITGLGLSVTVTVATWLGLLMTLAPAQKSLDLALAQLERLESQLATVQRTLAPLEQLGRPQTVAAVRTLADLTQTAQRTPLAGALLGQEMLGNAVALTRAWEEALSQGPGLTGLTEARQTVRHWQEQVRSARRTLDWMAVALGLLVTLLCAWFAAGQWMLYRHAREQLGRTKG</sequence>
<dbReference type="Proteomes" id="UP000647587">
    <property type="component" value="Unassembled WGS sequence"/>
</dbReference>
<name>A0ABQ2EWB7_9DEIO</name>
<gene>
    <name evidence="3" type="ORF">GCM10008955_17040</name>
</gene>
<dbReference type="RefSeq" id="WP_189006742.1">
    <property type="nucleotide sequence ID" value="NZ_BMPP01000006.1"/>
</dbReference>